<dbReference type="PANTHER" id="PTHR46018:SF2">
    <property type="entry name" value="ZINC PHOSPHODIESTERASE ELAC PROTEIN 1"/>
    <property type="match status" value="1"/>
</dbReference>
<organism evidence="1">
    <name type="scientific">marine metagenome</name>
    <dbReference type="NCBI Taxonomy" id="408172"/>
    <lineage>
        <taxon>unclassified sequences</taxon>
        <taxon>metagenomes</taxon>
        <taxon>ecological metagenomes</taxon>
    </lineage>
</organism>
<name>A0A383CIF0_9ZZZZ</name>
<protein>
    <submittedName>
        <fullName evidence="1">Uncharacterized protein</fullName>
    </submittedName>
</protein>
<dbReference type="AlphaFoldDB" id="A0A383CIF0"/>
<accession>A0A383CIF0</accession>
<reference evidence="1" key="1">
    <citation type="submission" date="2018-05" db="EMBL/GenBank/DDBJ databases">
        <authorList>
            <person name="Lanie J.A."/>
            <person name="Ng W.-L."/>
            <person name="Kazmierczak K.M."/>
            <person name="Andrzejewski T.M."/>
            <person name="Davidsen T.M."/>
            <person name="Wayne K.J."/>
            <person name="Tettelin H."/>
            <person name="Glass J.I."/>
            <person name="Rusch D."/>
            <person name="Podicherti R."/>
            <person name="Tsui H.-C.T."/>
            <person name="Winkler M.E."/>
        </authorList>
    </citation>
    <scope>NUCLEOTIDE SEQUENCE</scope>
</reference>
<dbReference type="Gene3D" id="3.60.15.10">
    <property type="entry name" value="Ribonuclease Z/Hydroxyacylglutathione hydrolase-like"/>
    <property type="match status" value="1"/>
</dbReference>
<feature type="non-terminal residue" evidence="1">
    <location>
        <position position="158"/>
    </location>
</feature>
<dbReference type="EMBL" id="UINC01209074">
    <property type="protein sequence ID" value="SVE31921.1"/>
    <property type="molecule type" value="Genomic_DNA"/>
</dbReference>
<proteinExistence type="predicted"/>
<gene>
    <name evidence="1" type="ORF">METZ01_LOCUS484775</name>
</gene>
<dbReference type="SUPFAM" id="SSF56281">
    <property type="entry name" value="Metallo-hydrolase/oxidoreductase"/>
    <property type="match status" value="1"/>
</dbReference>
<dbReference type="InterPro" id="IPR036866">
    <property type="entry name" value="RibonucZ/Hydroxyglut_hydro"/>
</dbReference>
<evidence type="ECO:0000313" key="1">
    <source>
        <dbReference type="EMBL" id="SVE31921.1"/>
    </source>
</evidence>
<sequence>MKFFTQVLVLTALALQVQAEITIHFLGTGGPEITKNRQGVATLIEVPGNKFLFDAGRGVLQRMAESRINLPLVRNVFLTHLHSDHIEGLPSLWMTAWFITKRNSPMSFWGPPGTTQMIDGLQTFMSHDVVARVNPVVKALGIRTFVKEITEGIVFEDK</sequence>
<dbReference type="PANTHER" id="PTHR46018">
    <property type="entry name" value="ZINC PHOSPHODIESTERASE ELAC PROTEIN 1"/>
    <property type="match status" value="1"/>
</dbReference>
<dbReference type="GO" id="GO:0042781">
    <property type="term" value="F:3'-tRNA processing endoribonuclease activity"/>
    <property type="evidence" value="ECO:0007669"/>
    <property type="project" value="TreeGrafter"/>
</dbReference>
<dbReference type="Pfam" id="PF23023">
    <property type="entry name" value="Anti-Pycsar_Apyc1"/>
    <property type="match status" value="1"/>
</dbReference>